<dbReference type="SUPFAM" id="SSF53335">
    <property type="entry name" value="S-adenosyl-L-methionine-dependent methyltransferases"/>
    <property type="match status" value="1"/>
</dbReference>
<accession>A0ABQ0CBF3</accession>
<dbReference type="Gene3D" id="3.40.50.150">
    <property type="entry name" value="Vaccinia Virus protein VP39"/>
    <property type="match status" value="1"/>
</dbReference>
<dbReference type="PANTHER" id="PTHR43861">
    <property type="entry name" value="TRANS-ACONITATE 2-METHYLTRANSFERASE-RELATED"/>
    <property type="match status" value="1"/>
</dbReference>
<dbReference type="Pfam" id="PF13489">
    <property type="entry name" value="Methyltransf_23"/>
    <property type="match status" value="1"/>
</dbReference>
<reference evidence="1 2" key="1">
    <citation type="submission" date="2024-05" db="EMBL/GenBank/DDBJ databases">
        <authorList>
            <consortium name="Candidatus Magnetaquicoccaceae bacterium FCR-1 genome sequencing consortium"/>
            <person name="Shimoshige H."/>
            <person name="Shimamura S."/>
            <person name="Taoka A."/>
            <person name="Kobayashi H."/>
            <person name="Maekawa T."/>
        </authorList>
    </citation>
    <scope>NUCLEOTIDE SEQUENCE [LARGE SCALE GENOMIC DNA]</scope>
    <source>
        <strain evidence="1 2">FCR-1</strain>
    </source>
</reference>
<dbReference type="Proteomes" id="UP001628193">
    <property type="component" value="Unassembled WGS sequence"/>
</dbReference>
<gene>
    <name evidence="1" type="ORF">SIID45300_02556</name>
</gene>
<dbReference type="CDD" id="cd02440">
    <property type="entry name" value="AdoMet_MTases"/>
    <property type="match status" value="1"/>
</dbReference>
<dbReference type="EMBL" id="BAAFGK010000004">
    <property type="protein sequence ID" value="GAB0058211.1"/>
    <property type="molecule type" value="Genomic_DNA"/>
</dbReference>
<name>A0ABQ0CBF3_9PROT</name>
<keyword evidence="2" id="KW-1185">Reference proteome</keyword>
<comment type="caution">
    <text evidence="1">The sequence shown here is derived from an EMBL/GenBank/DDBJ whole genome shotgun (WGS) entry which is preliminary data.</text>
</comment>
<dbReference type="InterPro" id="IPR029063">
    <property type="entry name" value="SAM-dependent_MTases_sf"/>
</dbReference>
<sequence>MNCHLCQNDQDHAHHMVFEMMFGQREPFEYVTCGRCGLLQIARVPDDLARHYGPEYSSFKKARDKSLSPFVAGLRARRTRHYLGQSDPLGAAIALVSRRPGYFDWLGPFGLTLESSIVDVGCGSGGLLLKLRREGFTDLTGVDPFLPAPLDHGNGVRIIAKPLDQVERTFDLIMLHHSLEHMPDQHAAMQAIRGRLNPGGGVLLRIPLSNSYPHRRYGVHWASWDAPRHLYLHTMRSIHLLAEKHGFEIFHLYCDSGAEGIIGSEYQQRDIPRKAWPEGDRGIHSPFTRPMRRAIDALVKQLNLVLDGDTAVFFLRDRK</sequence>
<evidence type="ECO:0000313" key="1">
    <source>
        <dbReference type="EMBL" id="GAB0058211.1"/>
    </source>
</evidence>
<reference evidence="1 2" key="2">
    <citation type="submission" date="2024-09" db="EMBL/GenBank/DDBJ databases">
        <title>Draft genome sequence of Candidatus Magnetaquicoccaceae bacterium FCR-1.</title>
        <authorList>
            <person name="Shimoshige H."/>
            <person name="Shimamura S."/>
            <person name="Taoka A."/>
            <person name="Kobayashi H."/>
            <person name="Maekawa T."/>
        </authorList>
    </citation>
    <scope>NUCLEOTIDE SEQUENCE [LARGE SCALE GENOMIC DNA]</scope>
    <source>
        <strain evidence="1 2">FCR-1</strain>
    </source>
</reference>
<protein>
    <recommendedName>
        <fullName evidence="3">Class I SAM-dependent methyltransferase</fullName>
    </recommendedName>
</protein>
<organism evidence="1 2">
    <name type="scientific">Candidatus Magnetaquiglobus chichijimensis</name>
    <dbReference type="NCBI Taxonomy" id="3141448"/>
    <lineage>
        <taxon>Bacteria</taxon>
        <taxon>Pseudomonadati</taxon>
        <taxon>Pseudomonadota</taxon>
        <taxon>Magnetococcia</taxon>
        <taxon>Magnetococcales</taxon>
        <taxon>Candidatus Magnetaquicoccaceae</taxon>
        <taxon>Candidatus Magnetaquiglobus</taxon>
    </lineage>
</organism>
<proteinExistence type="predicted"/>
<evidence type="ECO:0000313" key="2">
    <source>
        <dbReference type="Proteomes" id="UP001628193"/>
    </source>
</evidence>
<evidence type="ECO:0008006" key="3">
    <source>
        <dbReference type="Google" id="ProtNLM"/>
    </source>
</evidence>
<dbReference type="RefSeq" id="WP_420905890.1">
    <property type="nucleotide sequence ID" value="NZ_BAAFGK010000004.1"/>
</dbReference>